<organism evidence="2 3">
    <name type="scientific">Empedobacter tilapiae</name>
    <dbReference type="NCBI Taxonomy" id="2491114"/>
    <lineage>
        <taxon>Bacteria</taxon>
        <taxon>Pseudomonadati</taxon>
        <taxon>Bacteroidota</taxon>
        <taxon>Flavobacteriia</taxon>
        <taxon>Flavobacteriales</taxon>
        <taxon>Weeksellaceae</taxon>
        <taxon>Empedobacter</taxon>
    </lineage>
</organism>
<keyword evidence="3" id="KW-1185">Reference proteome</keyword>
<protein>
    <submittedName>
        <fullName evidence="2">Uncharacterized protein</fullName>
    </submittedName>
</protein>
<dbReference type="RefSeq" id="WP_135836767.1">
    <property type="nucleotide sequence ID" value="NZ_SRPE01000014.1"/>
</dbReference>
<sequence length="1285" mass="149748">MKLLPLHINALYLESPEQVIGQDIRFENIPWMNEEKGVFENPNTPLETNSIIPRPFSYDNAIYLEKGVHLHFVLPAHFKKFDEQGNLPLAPNRWYVKNERTGKEYVIESDYIWNVYDEKLFKYNTCTYVEGEEGKDFNFHYVGRRYSLDEWNTRPKHTNYLKSLTALGWGSMSFDVHYPNCRSIFGFHDPDGNENDVYSIIGWVDKKEEFIVAGRFKLEESTGKSKLINFDVSIANSLQETLVALLTDKNNDTDKIKIEEQIESILNFDELNDLKLDWLSRLRIKRHEKQFNKISGTTQYIINITKNNINVASDGDDIDNEVVEYDIDVSNFSYNLNETIDESNITESNSDEIIRILNTLIFDSEISVNEKIIEKISSQIKTNFNELTQKDSKYKLTENLYFLNRQLNEYELECFRLNTELESLYIHWSTYLNALFVNKNKNINKIKSDLKLLISQIKKLKARVGTFESKLETSKEEFENKLKGYYQKYLTFQFVNAILKISKKGVTEEGKSEIILKIKELYNKKIDSELNLSQISKTDYYESLPPSVIISTENSKENSIFNLYSDKYKNEENQNGKDNIINVKFDNIWDEFTNNDILNQPLFQKNIKVDEWTTYKVEWEASFLPNKEGHYINNSGIFNEDFISNTYGLDELNADIIKNNDVGNIAFMPNSNTYYGNAFVGNTVKKHLLDTLKENSEKIENKVNKNIVGVINNAIDNLNKTDVLELTLSDFNNQLLQRSNALTVLPLIPNGFSDHQNLAKEITDLLTSNKKNLNLLTPNKYSVFNPFRNGAFRLNSLRIVDSFGRNIIIQPTKTLTTQNQKINNKPQWIELPPRYLQPASVDIDFDVTSTNQHSSPVIGWIIPFYLTQKLEFFDTNGKHLGSLDDSGNWESSPFEITIAKSGENYKEIIENIHLTRIVDWIKIKCKKGERKTKFMSAFIKNTQDAMANCFPEDNSNPSLLETISTIPIAITLVNINLYTKGEALYDLNFDEKISINTYDNQRQYDRVKMPMSIGDVNQYNDGVLGYWHGDLDSYYKEIEFTNEAKMPNLESEIYFEMDGSLLKGIYTGINSKKNDKKNYLRLNENRNSCKRYVLMHPKGSLNVKTGFLPVSSTKIPFDQIKNALKKIELTMLTAPILTKKESLEMSLSKDSRYRWSWIELHKTKKDENPSLENNSIKTELKKNRITQDLAIELKQGQFNRYKKFFDENEFLIYDENQNKEDNIFYINEEKWMELFNKENKDERELEIYELFKNNVMSIPPFNVNRPSNSRMVLKEGWLAIKSTKI</sequence>
<evidence type="ECO:0000313" key="3">
    <source>
        <dbReference type="Proteomes" id="UP000297998"/>
    </source>
</evidence>
<dbReference type="EMBL" id="SRPE01000014">
    <property type="protein sequence ID" value="TGN22521.1"/>
    <property type="molecule type" value="Genomic_DNA"/>
</dbReference>
<reference evidence="2 3" key="1">
    <citation type="submission" date="2019-03" db="EMBL/GenBank/DDBJ databases">
        <title>Empedobacter tilapiae sp. nov., isolated from an intestine of Nile tilapia Oreochromis niloticus.</title>
        <authorList>
            <person name="Kim Y.-O."/>
            <person name="Yoon J.-H."/>
        </authorList>
    </citation>
    <scope>NUCLEOTIDE SEQUENCE [LARGE SCALE GENOMIC DNA]</scope>
    <source>
        <strain evidence="2 3">MRS2</strain>
    </source>
</reference>
<dbReference type="OrthoDB" id="6091628at2"/>
<comment type="caution">
    <text evidence="2">The sequence shown here is derived from an EMBL/GenBank/DDBJ whole genome shotgun (WGS) entry which is preliminary data.</text>
</comment>
<evidence type="ECO:0000256" key="1">
    <source>
        <dbReference type="SAM" id="Coils"/>
    </source>
</evidence>
<keyword evidence="1" id="KW-0175">Coiled coil</keyword>
<proteinExistence type="predicted"/>
<feature type="coiled-coil region" evidence="1">
    <location>
        <begin position="443"/>
        <end position="477"/>
    </location>
</feature>
<gene>
    <name evidence="2" type="ORF">E4J94_15865</name>
</gene>
<name>A0A4Z1BPG6_9FLAO</name>
<accession>A0A4Z1BPG6</accession>
<dbReference type="Proteomes" id="UP000297998">
    <property type="component" value="Unassembled WGS sequence"/>
</dbReference>
<evidence type="ECO:0000313" key="2">
    <source>
        <dbReference type="EMBL" id="TGN22521.1"/>
    </source>
</evidence>